<keyword evidence="2" id="KW-1185">Reference proteome</keyword>
<protein>
    <submittedName>
        <fullName evidence="1">Uncharacterized protein</fullName>
    </submittedName>
</protein>
<reference evidence="2" key="2">
    <citation type="submission" date="2015-01" db="EMBL/GenBank/DDBJ databases">
        <title>Evolutionary Origins and Diversification of the Mycorrhizal Mutualists.</title>
        <authorList>
            <consortium name="DOE Joint Genome Institute"/>
            <consortium name="Mycorrhizal Genomics Consortium"/>
            <person name="Kohler A."/>
            <person name="Kuo A."/>
            <person name="Nagy L.G."/>
            <person name="Floudas D."/>
            <person name="Copeland A."/>
            <person name="Barry K.W."/>
            <person name="Cichocki N."/>
            <person name="Veneault-Fourrey C."/>
            <person name="LaButti K."/>
            <person name="Lindquist E.A."/>
            <person name="Lipzen A."/>
            <person name="Lundell T."/>
            <person name="Morin E."/>
            <person name="Murat C."/>
            <person name="Riley R."/>
            <person name="Ohm R."/>
            <person name="Sun H."/>
            <person name="Tunlid A."/>
            <person name="Henrissat B."/>
            <person name="Grigoriev I.V."/>
            <person name="Hibbett D.S."/>
            <person name="Martin F."/>
        </authorList>
    </citation>
    <scope>NUCLEOTIDE SEQUENCE [LARGE SCALE GENOMIC DNA]</scope>
    <source>
        <strain evidence="2">Foug A</strain>
    </source>
</reference>
<evidence type="ECO:0000313" key="2">
    <source>
        <dbReference type="Proteomes" id="UP000053989"/>
    </source>
</evidence>
<dbReference type="InParanoid" id="A0A0C3D672"/>
<dbReference type="HOGENOM" id="CLU_149497_0_0_1"/>
<organism evidence="1 2">
    <name type="scientific">Scleroderma citrinum Foug A</name>
    <dbReference type="NCBI Taxonomy" id="1036808"/>
    <lineage>
        <taxon>Eukaryota</taxon>
        <taxon>Fungi</taxon>
        <taxon>Dikarya</taxon>
        <taxon>Basidiomycota</taxon>
        <taxon>Agaricomycotina</taxon>
        <taxon>Agaricomycetes</taxon>
        <taxon>Agaricomycetidae</taxon>
        <taxon>Boletales</taxon>
        <taxon>Sclerodermatineae</taxon>
        <taxon>Sclerodermataceae</taxon>
        <taxon>Scleroderma</taxon>
    </lineage>
</organism>
<dbReference type="OrthoDB" id="2682287at2759"/>
<proteinExistence type="predicted"/>
<dbReference type="AlphaFoldDB" id="A0A0C3D672"/>
<feature type="non-terminal residue" evidence="1">
    <location>
        <position position="96"/>
    </location>
</feature>
<name>A0A0C3D672_9AGAM</name>
<dbReference type="EMBL" id="KN822120">
    <property type="protein sequence ID" value="KIM56265.1"/>
    <property type="molecule type" value="Genomic_DNA"/>
</dbReference>
<gene>
    <name evidence="1" type="ORF">SCLCIDRAFT_35032</name>
</gene>
<sequence>METWPVTERCEPELQKLLSTHDICPLPAYNLKEEMIPPSQYREKLKGAIVKVHFALGHYFIKKTKRHIFNAILRKLIVLHHPTELPSSPYKRLRIS</sequence>
<reference evidence="1 2" key="1">
    <citation type="submission" date="2014-04" db="EMBL/GenBank/DDBJ databases">
        <authorList>
            <consortium name="DOE Joint Genome Institute"/>
            <person name="Kuo A."/>
            <person name="Kohler A."/>
            <person name="Nagy L.G."/>
            <person name="Floudas D."/>
            <person name="Copeland A."/>
            <person name="Barry K.W."/>
            <person name="Cichocki N."/>
            <person name="Veneault-Fourrey C."/>
            <person name="LaButti K."/>
            <person name="Lindquist E.A."/>
            <person name="Lipzen A."/>
            <person name="Lundell T."/>
            <person name="Morin E."/>
            <person name="Murat C."/>
            <person name="Sun H."/>
            <person name="Tunlid A."/>
            <person name="Henrissat B."/>
            <person name="Grigoriev I.V."/>
            <person name="Hibbett D.S."/>
            <person name="Martin F."/>
            <person name="Nordberg H.P."/>
            <person name="Cantor M.N."/>
            <person name="Hua S.X."/>
        </authorList>
    </citation>
    <scope>NUCLEOTIDE SEQUENCE [LARGE SCALE GENOMIC DNA]</scope>
    <source>
        <strain evidence="1 2">Foug A</strain>
    </source>
</reference>
<evidence type="ECO:0000313" key="1">
    <source>
        <dbReference type="EMBL" id="KIM56265.1"/>
    </source>
</evidence>
<accession>A0A0C3D672</accession>
<dbReference type="Proteomes" id="UP000053989">
    <property type="component" value="Unassembled WGS sequence"/>
</dbReference>